<sequence>MYGKRDKTVYLLCGCVTIFFLDNDLFVNYGHESDDDGVFLLVYMYQGFEFLFII</sequence>
<keyword evidence="2" id="KW-1185">Reference proteome</keyword>
<gene>
    <name evidence="1" type="ORF">ERUC_LOCUS20855</name>
</gene>
<evidence type="ECO:0000313" key="2">
    <source>
        <dbReference type="Proteomes" id="UP001642260"/>
    </source>
</evidence>
<proteinExistence type="predicted"/>
<accession>A0ABC8KB77</accession>
<evidence type="ECO:0000313" key="1">
    <source>
        <dbReference type="EMBL" id="CAH8355100.1"/>
    </source>
</evidence>
<protein>
    <submittedName>
        <fullName evidence="1">Uncharacterized protein</fullName>
    </submittedName>
</protein>
<dbReference type="Proteomes" id="UP001642260">
    <property type="component" value="Unassembled WGS sequence"/>
</dbReference>
<comment type="caution">
    <text evidence="1">The sequence shown here is derived from an EMBL/GenBank/DDBJ whole genome shotgun (WGS) entry which is preliminary data.</text>
</comment>
<organism evidence="1 2">
    <name type="scientific">Eruca vesicaria subsp. sativa</name>
    <name type="common">Garden rocket</name>
    <name type="synonym">Eruca sativa</name>
    <dbReference type="NCBI Taxonomy" id="29727"/>
    <lineage>
        <taxon>Eukaryota</taxon>
        <taxon>Viridiplantae</taxon>
        <taxon>Streptophyta</taxon>
        <taxon>Embryophyta</taxon>
        <taxon>Tracheophyta</taxon>
        <taxon>Spermatophyta</taxon>
        <taxon>Magnoliopsida</taxon>
        <taxon>eudicotyledons</taxon>
        <taxon>Gunneridae</taxon>
        <taxon>Pentapetalae</taxon>
        <taxon>rosids</taxon>
        <taxon>malvids</taxon>
        <taxon>Brassicales</taxon>
        <taxon>Brassicaceae</taxon>
        <taxon>Brassiceae</taxon>
        <taxon>Eruca</taxon>
    </lineage>
</organism>
<dbReference type="AlphaFoldDB" id="A0ABC8KB77"/>
<reference evidence="1 2" key="1">
    <citation type="submission" date="2022-03" db="EMBL/GenBank/DDBJ databases">
        <authorList>
            <person name="Macdonald S."/>
            <person name="Ahmed S."/>
            <person name="Newling K."/>
        </authorList>
    </citation>
    <scope>NUCLEOTIDE SEQUENCE [LARGE SCALE GENOMIC DNA]</scope>
</reference>
<dbReference type="EMBL" id="CAKOAT010202932">
    <property type="protein sequence ID" value="CAH8355100.1"/>
    <property type="molecule type" value="Genomic_DNA"/>
</dbReference>
<name>A0ABC8KB77_ERUVS</name>